<evidence type="ECO:0000313" key="1">
    <source>
        <dbReference type="EMBL" id="KKN41337.1"/>
    </source>
</evidence>
<name>A0A0F9QWG7_9ZZZZ</name>
<protein>
    <submittedName>
        <fullName evidence="1">Uncharacterized protein</fullName>
    </submittedName>
</protein>
<dbReference type="AlphaFoldDB" id="A0A0F9QWG7"/>
<comment type="caution">
    <text evidence="1">The sequence shown here is derived from an EMBL/GenBank/DDBJ whole genome shotgun (WGS) entry which is preliminary data.</text>
</comment>
<dbReference type="EMBL" id="LAZR01001653">
    <property type="protein sequence ID" value="KKN41337.1"/>
    <property type="molecule type" value="Genomic_DNA"/>
</dbReference>
<accession>A0A0F9QWG7</accession>
<reference evidence="1" key="1">
    <citation type="journal article" date="2015" name="Nature">
        <title>Complex archaea that bridge the gap between prokaryotes and eukaryotes.</title>
        <authorList>
            <person name="Spang A."/>
            <person name="Saw J.H."/>
            <person name="Jorgensen S.L."/>
            <person name="Zaremba-Niedzwiedzka K."/>
            <person name="Martijn J."/>
            <person name="Lind A.E."/>
            <person name="van Eijk R."/>
            <person name="Schleper C."/>
            <person name="Guy L."/>
            <person name="Ettema T.J."/>
        </authorList>
    </citation>
    <scope>NUCLEOTIDE SEQUENCE</scope>
</reference>
<gene>
    <name evidence="1" type="ORF">LCGC14_0724190</name>
</gene>
<organism evidence="1">
    <name type="scientific">marine sediment metagenome</name>
    <dbReference type="NCBI Taxonomy" id="412755"/>
    <lineage>
        <taxon>unclassified sequences</taxon>
        <taxon>metagenomes</taxon>
        <taxon>ecological metagenomes</taxon>
    </lineage>
</organism>
<proteinExistence type="predicted"/>
<sequence>MRPLRHSQTGGQLLEPANYVNMDGWKICLYRHCTKPLPPGPRDNCDRRCWDREKRLRAKDRGSNRG</sequence>